<feature type="compositionally biased region" description="Low complexity" evidence="1">
    <location>
        <begin position="140"/>
        <end position="149"/>
    </location>
</feature>
<feature type="compositionally biased region" description="Low complexity" evidence="1">
    <location>
        <begin position="201"/>
        <end position="211"/>
    </location>
</feature>
<feature type="region of interest" description="Disordered" evidence="1">
    <location>
        <begin position="523"/>
        <end position="543"/>
    </location>
</feature>
<keyword evidence="2" id="KW-0732">Signal</keyword>
<feature type="compositionally biased region" description="Low complexity" evidence="1">
    <location>
        <begin position="238"/>
        <end position="247"/>
    </location>
</feature>
<proteinExistence type="predicted"/>
<accession>A0A8B7P6L0</accession>
<protein>
    <recommendedName>
        <fullName evidence="6">Spaetzle domain-containing protein</fullName>
    </recommendedName>
</protein>
<feature type="region of interest" description="Disordered" evidence="1">
    <location>
        <begin position="259"/>
        <end position="404"/>
    </location>
</feature>
<feature type="region of interest" description="Disordered" evidence="1">
    <location>
        <begin position="27"/>
        <end position="59"/>
    </location>
</feature>
<feature type="region of interest" description="Disordered" evidence="1">
    <location>
        <begin position="95"/>
        <end position="247"/>
    </location>
</feature>
<feature type="compositionally biased region" description="Polar residues" evidence="1">
    <location>
        <begin position="125"/>
        <end position="139"/>
    </location>
</feature>
<evidence type="ECO:0000313" key="4">
    <source>
        <dbReference type="RefSeq" id="XP_018021683.1"/>
    </source>
</evidence>
<dbReference type="KEGG" id="hazt:108677890"/>
<feature type="chain" id="PRO_5044664436" description="Spaetzle domain-containing protein" evidence="2">
    <location>
        <begin position="27"/>
        <end position="543"/>
    </location>
</feature>
<evidence type="ECO:0008006" key="6">
    <source>
        <dbReference type="Google" id="ProtNLM"/>
    </source>
</evidence>
<feature type="compositionally biased region" description="Low complexity" evidence="1">
    <location>
        <begin position="532"/>
        <end position="543"/>
    </location>
</feature>
<dbReference type="RefSeq" id="XP_018021683.1">
    <property type="nucleotide sequence ID" value="XM_018166194.2"/>
</dbReference>
<keyword evidence="3" id="KW-1185">Reference proteome</keyword>
<dbReference type="Gene3D" id="2.10.90.10">
    <property type="entry name" value="Cystine-knot cytokines"/>
    <property type="match status" value="1"/>
</dbReference>
<reference evidence="4 5" key="1">
    <citation type="submission" date="2025-04" db="UniProtKB">
        <authorList>
            <consortium name="RefSeq"/>
        </authorList>
    </citation>
    <scope>IDENTIFICATION</scope>
    <source>
        <tissue evidence="4 5">Whole organism</tissue>
    </source>
</reference>
<evidence type="ECO:0000313" key="5">
    <source>
        <dbReference type="RefSeq" id="XP_047737112.1"/>
    </source>
</evidence>
<evidence type="ECO:0000313" key="3">
    <source>
        <dbReference type="Proteomes" id="UP000694843"/>
    </source>
</evidence>
<gene>
    <name evidence="4 5" type="primary">LOC108677890</name>
</gene>
<feature type="signal peptide" evidence="2">
    <location>
        <begin position="1"/>
        <end position="26"/>
    </location>
</feature>
<dbReference type="Proteomes" id="UP000694843">
    <property type="component" value="Unplaced"/>
</dbReference>
<feature type="compositionally biased region" description="Basic and acidic residues" evidence="1">
    <location>
        <begin position="101"/>
        <end position="124"/>
    </location>
</feature>
<evidence type="ECO:0000256" key="2">
    <source>
        <dbReference type="SAM" id="SignalP"/>
    </source>
</evidence>
<feature type="compositionally biased region" description="Basic and acidic residues" evidence="1">
    <location>
        <begin position="30"/>
        <end position="54"/>
    </location>
</feature>
<dbReference type="SUPFAM" id="SSF57501">
    <property type="entry name" value="Cystine-knot cytokines"/>
    <property type="match status" value="1"/>
</dbReference>
<feature type="compositionally biased region" description="Basic residues" evidence="1">
    <location>
        <begin position="370"/>
        <end position="401"/>
    </location>
</feature>
<name>A0A8B7P6L0_HYAAZ</name>
<dbReference type="RefSeq" id="XP_047737112.1">
    <property type="nucleotide sequence ID" value="XM_047881156.1"/>
</dbReference>
<dbReference type="OrthoDB" id="6381819at2759"/>
<dbReference type="GeneID" id="108677890"/>
<dbReference type="AlphaFoldDB" id="A0A8B7P6L0"/>
<feature type="compositionally biased region" description="Basic and acidic residues" evidence="1">
    <location>
        <begin position="293"/>
        <end position="321"/>
    </location>
</feature>
<evidence type="ECO:0000256" key="1">
    <source>
        <dbReference type="SAM" id="MobiDB-lite"/>
    </source>
</evidence>
<feature type="compositionally biased region" description="Basic and acidic residues" evidence="1">
    <location>
        <begin position="220"/>
        <end position="237"/>
    </location>
</feature>
<sequence length="543" mass="61557">MLRSLPTSRLAIVALLLLLLTDASQTQRSDALRSDQHMRQIVDRSPNKPARDLSADPTSHLSTNVMRLRHEGHLQRYGGSTADYSLRANRIHNTYSQSATDVEHSKRVSSTRRDGNERDERTNRAELNSRWQPSASQYLNSSSFHPSHNNFHHRTSSVARSPADEGSRHNSQNRQEVADLGRSRHSVINEPYSRIRTRPHYSSSSSPYGSPRVASPLTRPDLHRDGSSVLDKPDGRSSHNFSNSNRNQYVQNNLSHNLQSQSSPLVSNSPHLTDTRIEQQKSNSDPTMEDEDTLTRRIDEIIQSRQSKTREISNGETDVSRKINGLDAGVVQKSSSSNSNRNSRADELETALTSTLDRQTSQREEQPANKGRHHRRDKSKKNRNRNQRNRNQKRKKKKGNRRRLEALIKEHSLTIHDVEGESFLDCCPSKLVVVEKQVGKARDNHAVELHPDSQYFYERVCLDQFEGSECIFPSRAVKSWVKTRCAPTYSYSQALVRRYATTDDWSLDYVEVSSGCSCQVSLDASPDRDSGARNNSASALARN</sequence>
<dbReference type="InterPro" id="IPR029034">
    <property type="entry name" value="Cystine-knot_cytokine"/>
</dbReference>
<organism evidence="3 4">
    <name type="scientific">Hyalella azteca</name>
    <name type="common">Amphipod</name>
    <dbReference type="NCBI Taxonomy" id="294128"/>
    <lineage>
        <taxon>Eukaryota</taxon>
        <taxon>Metazoa</taxon>
        <taxon>Ecdysozoa</taxon>
        <taxon>Arthropoda</taxon>
        <taxon>Crustacea</taxon>
        <taxon>Multicrustacea</taxon>
        <taxon>Malacostraca</taxon>
        <taxon>Eumalacostraca</taxon>
        <taxon>Peracarida</taxon>
        <taxon>Amphipoda</taxon>
        <taxon>Senticaudata</taxon>
        <taxon>Talitrida</taxon>
        <taxon>Talitroidea</taxon>
        <taxon>Hyalellidae</taxon>
        <taxon>Hyalella</taxon>
    </lineage>
</organism>